<feature type="transmembrane region" description="Helical" evidence="1">
    <location>
        <begin position="106"/>
        <end position="126"/>
    </location>
</feature>
<sequence length="283" mass="31971">MVLFDNMGSVTLYTVLVVTALLTYGVAGNPFAAALDFLKNLVLSPKHFIHFVAVLAILFLNKNEMRFERNIDFSANFTHLFKSIEGNFVANLQHTFENSTLTTGLVFIYVVCLQALLVSSIILYTYRSKSKQMYYATCYAIMINYLVAIPFYLFFPINEVWSYDPNVRFLMLEAFPKFETEYRPLSGLNNCFPSLHTSISTTLAILAVKSGNKKWAVLVCTCAALTIFSIFYLGIHWLIDMCGGLVLATFASVVGLKLAKLNLLRLPEQLPSRLFARAREEVK</sequence>
<gene>
    <name evidence="3" type="ORF">H8B09_03415</name>
</gene>
<dbReference type="RefSeq" id="WP_191202053.1">
    <property type="nucleotide sequence ID" value="NZ_JACXZA010000001.1"/>
</dbReference>
<dbReference type="Pfam" id="PF14378">
    <property type="entry name" value="PAP2_3"/>
    <property type="match status" value="1"/>
</dbReference>
<evidence type="ECO:0000313" key="3">
    <source>
        <dbReference type="EMBL" id="MBD3917788.1"/>
    </source>
</evidence>
<feature type="transmembrane region" description="Helical" evidence="1">
    <location>
        <begin position="245"/>
        <end position="264"/>
    </location>
</feature>
<feature type="transmembrane region" description="Helical" evidence="1">
    <location>
        <begin position="41"/>
        <end position="60"/>
    </location>
</feature>
<comment type="caution">
    <text evidence="3">The sequence shown here is derived from an EMBL/GenBank/DDBJ whole genome shotgun (WGS) entry which is preliminary data.</text>
</comment>
<dbReference type="Gene3D" id="1.20.144.10">
    <property type="entry name" value="Phosphatidic acid phosphatase type 2/haloperoxidase"/>
    <property type="match status" value="1"/>
</dbReference>
<dbReference type="InterPro" id="IPR036938">
    <property type="entry name" value="PAP2/HPO_sf"/>
</dbReference>
<keyword evidence="1" id="KW-1133">Transmembrane helix</keyword>
<evidence type="ECO:0000259" key="2">
    <source>
        <dbReference type="Pfam" id="PF14378"/>
    </source>
</evidence>
<dbReference type="Proteomes" id="UP000609346">
    <property type="component" value="Unassembled WGS sequence"/>
</dbReference>
<name>A0ABR8MP70_9BACL</name>
<organism evidence="3 4">
    <name type="scientific">Paenibacillus terricola</name>
    <dbReference type="NCBI Taxonomy" id="2763503"/>
    <lineage>
        <taxon>Bacteria</taxon>
        <taxon>Bacillati</taxon>
        <taxon>Bacillota</taxon>
        <taxon>Bacilli</taxon>
        <taxon>Bacillales</taxon>
        <taxon>Paenibacillaceae</taxon>
        <taxon>Paenibacillus</taxon>
    </lineage>
</organism>
<proteinExistence type="predicted"/>
<protein>
    <submittedName>
        <fullName evidence="3">Phosphatase PAP2 family protein</fullName>
    </submittedName>
</protein>
<feature type="transmembrane region" description="Helical" evidence="1">
    <location>
        <begin position="133"/>
        <end position="155"/>
    </location>
</feature>
<dbReference type="InterPro" id="IPR026841">
    <property type="entry name" value="Aur1/Ipt1"/>
</dbReference>
<keyword evidence="4" id="KW-1185">Reference proteome</keyword>
<reference evidence="3 4" key="1">
    <citation type="submission" date="2020-09" db="EMBL/GenBank/DDBJ databases">
        <title>Paenibacillus sp. strain PR3 16S rRNA gene Genome sequencing and assembly.</title>
        <authorList>
            <person name="Kim J."/>
        </authorList>
    </citation>
    <scope>NUCLEOTIDE SEQUENCE [LARGE SCALE GENOMIC DNA]</scope>
    <source>
        <strain evidence="3 4">PR3</strain>
    </source>
</reference>
<feature type="domain" description="Inositolphosphotransferase Aur1/Ipt1" evidence="2">
    <location>
        <begin position="87"/>
        <end position="252"/>
    </location>
</feature>
<keyword evidence="1" id="KW-0812">Transmembrane</keyword>
<dbReference type="EMBL" id="JACXZA010000001">
    <property type="protein sequence ID" value="MBD3917788.1"/>
    <property type="molecule type" value="Genomic_DNA"/>
</dbReference>
<evidence type="ECO:0000256" key="1">
    <source>
        <dbReference type="SAM" id="Phobius"/>
    </source>
</evidence>
<keyword evidence="1" id="KW-0472">Membrane</keyword>
<accession>A0ABR8MP70</accession>
<feature type="transmembrane region" description="Helical" evidence="1">
    <location>
        <begin position="12"/>
        <end position="34"/>
    </location>
</feature>
<dbReference type="SUPFAM" id="SSF48317">
    <property type="entry name" value="Acid phosphatase/Vanadium-dependent haloperoxidase"/>
    <property type="match status" value="1"/>
</dbReference>
<evidence type="ECO:0000313" key="4">
    <source>
        <dbReference type="Proteomes" id="UP000609346"/>
    </source>
</evidence>
<feature type="transmembrane region" description="Helical" evidence="1">
    <location>
        <begin position="215"/>
        <end position="239"/>
    </location>
</feature>